<keyword evidence="3" id="KW-0812">Transmembrane</keyword>
<feature type="compositionally biased region" description="Basic and acidic residues" evidence="2">
    <location>
        <begin position="279"/>
        <end position="304"/>
    </location>
</feature>
<dbReference type="EMBL" id="VUNI01000008">
    <property type="protein sequence ID" value="MST74710.1"/>
    <property type="molecule type" value="Genomic_DNA"/>
</dbReference>
<gene>
    <name evidence="4" type="ORF">FYJ75_06595</name>
</gene>
<comment type="caution">
    <text evidence="4">The sequence shown here is derived from an EMBL/GenBank/DDBJ whole genome shotgun (WGS) entry which is preliminary data.</text>
</comment>
<protein>
    <submittedName>
        <fullName evidence="4">Metal-dependent phosphohydrolase</fullName>
    </submittedName>
</protein>
<dbReference type="Proteomes" id="UP000474024">
    <property type="component" value="Unassembled WGS sequence"/>
</dbReference>
<dbReference type="Pfam" id="PF06541">
    <property type="entry name" value="ABC_trans_CmpB"/>
    <property type="match status" value="1"/>
</dbReference>
<name>A0A6L5YQM5_9FIRM</name>
<keyword evidence="5" id="KW-1185">Reference proteome</keyword>
<dbReference type="RefSeq" id="WP_154429677.1">
    <property type="nucleotide sequence ID" value="NZ_VUNI01000008.1"/>
</dbReference>
<feature type="region of interest" description="Disordered" evidence="2">
    <location>
        <begin position="270"/>
        <end position="304"/>
    </location>
</feature>
<feature type="transmembrane region" description="Helical" evidence="3">
    <location>
        <begin position="37"/>
        <end position="62"/>
    </location>
</feature>
<accession>A0A6L5YQM5</accession>
<feature type="transmembrane region" description="Helical" evidence="3">
    <location>
        <begin position="68"/>
        <end position="90"/>
    </location>
</feature>
<reference evidence="4 5" key="1">
    <citation type="submission" date="2019-08" db="EMBL/GenBank/DDBJ databases">
        <title>In-depth cultivation of the pig gut microbiome towards novel bacterial diversity and tailored functional studies.</title>
        <authorList>
            <person name="Wylensek D."/>
            <person name="Hitch T.C.A."/>
            <person name="Clavel T."/>
        </authorList>
    </citation>
    <scope>NUCLEOTIDE SEQUENCE [LARGE SCALE GENOMIC DNA]</scope>
    <source>
        <strain evidence="4 5">MUC/MUC-530-WT-4D</strain>
    </source>
</reference>
<keyword evidence="4" id="KW-0378">Hydrolase</keyword>
<keyword evidence="3" id="KW-0472">Membrane</keyword>
<evidence type="ECO:0000313" key="4">
    <source>
        <dbReference type="EMBL" id="MST74710.1"/>
    </source>
</evidence>
<sequence>MVVSKYFIWFILFSFMGWVYETIYCTLNKHHWQNRGFLFGPICPIYGVGAVAASIVCSGVALPKMSNLKIFLVCFFGSIILEYVTSWVLEKLFHAIWWDYSNVKFNIHGRVCLPASIGFGLAGLLVVHVILPFAQHTTGFLSPLAMEILALLLMAVFAADTALTVSALTSLTQNLQAIEAQVNKQMEELYSNLEDNLNEKKLLAMERKDEFTASAAEKKEELTNAAVESMTRLLNLGQRHALHSVKEFHYEDHTSGFSSRLVRMEQEIRKKAKNAKNAATEKAEALKNFKASKENTMEKKDEEV</sequence>
<dbReference type="InterPro" id="IPR010540">
    <property type="entry name" value="CmpB_TMEM229"/>
</dbReference>
<feature type="coiled-coil region" evidence="1">
    <location>
        <begin position="168"/>
        <end position="203"/>
    </location>
</feature>
<evidence type="ECO:0000313" key="5">
    <source>
        <dbReference type="Proteomes" id="UP000474024"/>
    </source>
</evidence>
<proteinExistence type="predicted"/>
<dbReference type="GO" id="GO:0016787">
    <property type="term" value="F:hydrolase activity"/>
    <property type="evidence" value="ECO:0007669"/>
    <property type="project" value="UniProtKB-KW"/>
</dbReference>
<keyword evidence="3" id="KW-1133">Transmembrane helix</keyword>
<evidence type="ECO:0000256" key="3">
    <source>
        <dbReference type="SAM" id="Phobius"/>
    </source>
</evidence>
<keyword evidence="1" id="KW-0175">Coiled coil</keyword>
<organism evidence="4 5">
    <name type="scientific">Roseburia porci</name>
    <dbReference type="NCBI Taxonomy" id="2605790"/>
    <lineage>
        <taxon>Bacteria</taxon>
        <taxon>Bacillati</taxon>
        <taxon>Bacillota</taxon>
        <taxon>Clostridia</taxon>
        <taxon>Lachnospirales</taxon>
        <taxon>Lachnospiraceae</taxon>
        <taxon>Roseburia</taxon>
    </lineage>
</organism>
<dbReference type="AlphaFoldDB" id="A0A6L5YQM5"/>
<evidence type="ECO:0000256" key="2">
    <source>
        <dbReference type="SAM" id="MobiDB-lite"/>
    </source>
</evidence>
<feature type="transmembrane region" description="Helical" evidence="3">
    <location>
        <begin position="140"/>
        <end position="159"/>
    </location>
</feature>
<feature type="transmembrane region" description="Helical" evidence="3">
    <location>
        <begin position="6"/>
        <end position="25"/>
    </location>
</feature>
<evidence type="ECO:0000256" key="1">
    <source>
        <dbReference type="SAM" id="Coils"/>
    </source>
</evidence>
<feature type="transmembrane region" description="Helical" evidence="3">
    <location>
        <begin position="111"/>
        <end position="134"/>
    </location>
</feature>